<evidence type="ECO:0000313" key="15">
    <source>
        <dbReference type="Proteomes" id="UP000683585"/>
    </source>
</evidence>
<dbReference type="HAMAP" id="MF_00185">
    <property type="entry name" value="IPP_trans"/>
    <property type="match status" value="1"/>
</dbReference>
<evidence type="ECO:0000256" key="7">
    <source>
        <dbReference type="ARBA" id="ARBA00022840"/>
    </source>
</evidence>
<dbReference type="FunFam" id="1.10.20.140:FF:000001">
    <property type="entry name" value="tRNA dimethylallyltransferase"/>
    <property type="match status" value="1"/>
</dbReference>
<reference evidence="14" key="1">
    <citation type="submission" date="2020-10" db="EMBL/GenBank/DDBJ databases">
        <authorList>
            <person name="Szabo G."/>
        </authorList>
    </citation>
    <scope>NUCLEOTIDE SEQUENCE</scope>
    <source>
        <strain evidence="14">PROFFT</strain>
    </source>
</reference>
<organism evidence="14 15">
    <name type="scientific">Candidatus Profftia tarda</name>
    <dbReference type="NCBI Taxonomy" id="1177216"/>
    <lineage>
        <taxon>Bacteria</taxon>
        <taxon>Pseudomonadati</taxon>
        <taxon>Pseudomonadota</taxon>
        <taxon>Gammaproteobacteria</taxon>
        <taxon>Enterobacterales</taxon>
        <taxon>Enterobacteriaceae</taxon>
        <taxon>Candidatus Profftia</taxon>
    </lineage>
</organism>
<dbReference type="PANTHER" id="PTHR11088">
    <property type="entry name" value="TRNA DIMETHYLALLYLTRANSFERASE"/>
    <property type="match status" value="1"/>
</dbReference>
<dbReference type="EC" id="2.5.1.75" evidence="10"/>
<feature type="site" description="Interaction with substrate tRNA" evidence="10">
    <location>
        <position position="108"/>
    </location>
</feature>
<name>A0A8E4EYM7_9ENTR</name>
<dbReference type="RefSeq" id="WP_216782281.1">
    <property type="nucleotide sequence ID" value="NZ_LR890047.1"/>
</dbReference>
<comment type="caution">
    <text evidence="10">Lacks conserved residue(s) required for the propagation of feature annotation.</text>
</comment>
<gene>
    <name evidence="10 14" type="primary">miaA</name>
    <name evidence="14" type="ORF">PROFFT_A_04840</name>
</gene>
<evidence type="ECO:0000256" key="3">
    <source>
        <dbReference type="ARBA" id="ARBA00005842"/>
    </source>
</evidence>
<evidence type="ECO:0000256" key="4">
    <source>
        <dbReference type="ARBA" id="ARBA00022679"/>
    </source>
</evidence>
<sequence length="318" mass="36584">MTRNTNNNNPPAIFMMGPTASGKTALAMEISKHVPVELISVDSAIIYRGMNIGTSKPTKQELAEVPQRLINIRDPKESYSAADFRLDALREMAAITSEGKIPLLVGGTMLYFKTLLKGISPLPAANLQIRSQIKSWIQSKGCNIVHRQLQYIDPESAFKIHSNDPQRLTRALEVFLISGKTLTQLTRNLCENLPYNVYQFALAPVTRELLHRRIALRFEKMIADGFENEVRNLLKRYDLHRELNSLRCIGYRQMLSYISEEIDYNDMVYRILCATRQLAKRQMTWLRSWESVEWLDSDKPAQMIGRIKHIIFNKSNRN</sequence>
<evidence type="ECO:0000256" key="2">
    <source>
        <dbReference type="ARBA" id="ARBA00003213"/>
    </source>
</evidence>
<evidence type="ECO:0000313" key="14">
    <source>
        <dbReference type="EMBL" id="CAD6511441.1"/>
    </source>
</evidence>
<dbReference type="GO" id="GO:0052381">
    <property type="term" value="F:tRNA dimethylallyltransferase activity"/>
    <property type="evidence" value="ECO:0007669"/>
    <property type="project" value="UniProtKB-UniRule"/>
</dbReference>
<evidence type="ECO:0000256" key="8">
    <source>
        <dbReference type="ARBA" id="ARBA00022842"/>
    </source>
</evidence>
<dbReference type="Proteomes" id="UP000683585">
    <property type="component" value="Chromosome"/>
</dbReference>
<comment type="subunit">
    <text evidence="10">Monomer.</text>
</comment>
<dbReference type="InterPro" id="IPR039657">
    <property type="entry name" value="Dimethylallyltransferase"/>
</dbReference>
<dbReference type="KEGG" id="ptf:PROFFT_A_04840"/>
<dbReference type="AlphaFoldDB" id="A0A8E4EYM7"/>
<dbReference type="PANTHER" id="PTHR11088:SF60">
    <property type="entry name" value="TRNA DIMETHYLALLYLTRANSFERASE"/>
    <property type="match status" value="1"/>
</dbReference>
<dbReference type="EMBL" id="LR890047">
    <property type="protein sequence ID" value="CAD6511441.1"/>
    <property type="molecule type" value="Genomic_DNA"/>
</dbReference>
<protein>
    <recommendedName>
        <fullName evidence="10">tRNA dimethylallyltransferase</fullName>
        <ecNumber evidence="10">2.5.1.75</ecNumber>
    </recommendedName>
    <alternativeName>
        <fullName evidence="10">Dimethylallyl diphosphate:tRNA dimethylallyltransferase</fullName>
        <shortName evidence="10">DMAPP:tRNA dimethylallyltransferase</shortName>
        <shortName evidence="10">DMATase</shortName>
    </alternativeName>
    <alternativeName>
        <fullName evidence="10">Isopentenyl-diphosphate:tRNA isopentenyltransferase</fullName>
        <shortName evidence="10">IPP transferase</shortName>
        <shortName evidence="10">IPPT</shortName>
        <shortName evidence="10">IPTase</shortName>
    </alternativeName>
</protein>
<keyword evidence="7 10" id="KW-0067">ATP-binding</keyword>
<dbReference type="GO" id="GO:0006400">
    <property type="term" value="P:tRNA modification"/>
    <property type="evidence" value="ECO:0007669"/>
    <property type="project" value="TreeGrafter"/>
</dbReference>
<keyword evidence="8 10" id="KW-0460">Magnesium</keyword>
<feature type="binding site" evidence="10">
    <location>
        <begin position="17"/>
        <end position="24"/>
    </location>
    <ligand>
        <name>ATP</name>
        <dbReference type="ChEBI" id="CHEBI:30616"/>
    </ligand>
</feature>
<evidence type="ECO:0000256" key="10">
    <source>
        <dbReference type="HAMAP-Rule" id="MF_00185"/>
    </source>
</evidence>
<evidence type="ECO:0000256" key="13">
    <source>
        <dbReference type="RuleBase" id="RU003785"/>
    </source>
</evidence>
<comment type="similarity">
    <text evidence="3 10 13">Belongs to the IPP transferase family.</text>
</comment>
<evidence type="ECO:0000256" key="12">
    <source>
        <dbReference type="RuleBase" id="RU003784"/>
    </source>
</evidence>
<feature type="region of interest" description="Interaction with substrate tRNA" evidence="10">
    <location>
        <begin position="42"/>
        <end position="45"/>
    </location>
</feature>
<feature type="binding site" evidence="10">
    <location>
        <begin position="19"/>
        <end position="24"/>
    </location>
    <ligand>
        <name>substrate</name>
    </ligand>
</feature>
<feature type="site" description="Interaction with substrate tRNA" evidence="10">
    <location>
        <position position="130"/>
    </location>
</feature>
<evidence type="ECO:0000256" key="1">
    <source>
        <dbReference type="ARBA" id="ARBA00001946"/>
    </source>
</evidence>
<comment type="cofactor">
    <cofactor evidence="1 10">
        <name>Mg(2+)</name>
        <dbReference type="ChEBI" id="CHEBI:18420"/>
    </cofactor>
</comment>
<dbReference type="Pfam" id="PF01715">
    <property type="entry name" value="IPPT"/>
    <property type="match status" value="1"/>
</dbReference>
<proteinExistence type="inferred from homology"/>
<comment type="function">
    <text evidence="2 10 12">Catalyzes the transfer of a dimethylallyl group onto the adenine at position 37 in tRNAs that read codons beginning with uridine, leading to the formation of N6-(dimethylallyl)adenosine (i(6)A).</text>
</comment>
<evidence type="ECO:0000256" key="11">
    <source>
        <dbReference type="RuleBase" id="RU003783"/>
    </source>
</evidence>
<keyword evidence="4 10" id="KW-0808">Transferase</keyword>
<dbReference type="InterPro" id="IPR018022">
    <property type="entry name" value="IPT"/>
</dbReference>
<comment type="catalytic activity">
    <reaction evidence="9 10 11">
        <text>adenosine(37) in tRNA + dimethylallyl diphosphate = N(6)-dimethylallyladenosine(37) in tRNA + diphosphate</text>
        <dbReference type="Rhea" id="RHEA:26482"/>
        <dbReference type="Rhea" id="RHEA-COMP:10162"/>
        <dbReference type="Rhea" id="RHEA-COMP:10375"/>
        <dbReference type="ChEBI" id="CHEBI:33019"/>
        <dbReference type="ChEBI" id="CHEBI:57623"/>
        <dbReference type="ChEBI" id="CHEBI:74411"/>
        <dbReference type="ChEBI" id="CHEBI:74415"/>
        <dbReference type="EC" id="2.5.1.75"/>
    </reaction>
</comment>
<keyword evidence="15" id="KW-1185">Reference proteome</keyword>
<keyword evidence="5 10" id="KW-0819">tRNA processing</keyword>
<dbReference type="GO" id="GO:0005524">
    <property type="term" value="F:ATP binding"/>
    <property type="evidence" value="ECO:0007669"/>
    <property type="project" value="UniProtKB-UniRule"/>
</dbReference>
<keyword evidence="6 10" id="KW-0547">Nucleotide-binding</keyword>
<dbReference type="NCBIfam" id="TIGR00174">
    <property type="entry name" value="miaA"/>
    <property type="match status" value="1"/>
</dbReference>
<evidence type="ECO:0000256" key="9">
    <source>
        <dbReference type="ARBA" id="ARBA00049563"/>
    </source>
</evidence>
<accession>A0A8E4EYM7</accession>
<feature type="region of interest" description="Interaction with substrate tRNA" evidence="10">
    <location>
        <begin position="166"/>
        <end position="170"/>
    </location>
</feature>
<evidence type="ECO:0000256" key="6">
    <source>
        <dbReference type="ARBA" id="ARBA00022741"/>
    </source>
</evidence>
<evidence type="ECO:0000256" key="5">
    <source>
        <dbReference type="ARBA" id="ARBA00022694"/>
    </source>
</evidence>